<keyword evidence="6 7" id="KW-0460">Magnesium</keyword>
<dbReference type="EMBL" id="CP104697">
    <property type="protein sequence ID" value="UXI81796.1"/>
    <property type="molecule type" value="Genomic_DNA"/>
</dbReference>
<proteinExistence type="inferred from homology"/>
<dbReference type="InterPro" id="IPR020550">
    <property type="entry name" value="Inositol_monophosphatase_CS"/>
</dbReference>
<evidence type="ECO:0000256" key="1">
    <source>
        <dbReference type="ARBA" id="ARBA00001033"/>
    </source>
</evidence>
<dbReference type="PROSITE" id="PS00630">
    <property type="entry name" value="IMP_2"/>
    <property type="match status" value="1"/>
</dbReference>
<dbReference type="Gene3D" id="3.30.540.10">
    <property type="entry name" value="Fructose-1,6-Bisphosphatase, subunit A, domain 1"/>
    <property type="match status" value="1"/>
</dbReference>
<evidence type="ECO:0000313" key="8">
    <source>
        <dbReference type="EMBL" id="UXI81796.1"/>
    </source>
</evidence>
<evidence type="ECO:0000256" key="4">
    <source>
        <dbReference type="ARBA" id="ARBA00022723"/>
    </source>
</evidence>
<evidence type="ECO:0000256" key="6">
    <source>
        <dbReference type="ARBA" id="ARBA00022842"/>
    </source>
</evidence>
<dbReference type="EC" id="3.1.3.25" evidence="7"/>
<comment type="similarity">
    <text evidence="3 7">Belongs to the inositol monophosphatase superfamily.</text>
</comment>
<evidence type="ECO:0000256" key="7">
    <source>
        <dbReference type="RuleBase" id="RU364068"/>
    </source>
</evidence>
<dbReference type="SUPFAM" id="SSF56655">
    <property type="entry name" value="Carbohydrate phosphatase"/>
    <property type="match status" value="1"/>
</dbReference>
<dbReference type="Proteomes" id="UP001064390">
    <property type="component" value="Chromosome"/>
</dbReference>
<dbReference type="PANTHER" id="PTHR20854:SF4">
    <property type="entry name" value="INOSITOL-1-MONOPHOSPHATASE-RELATED"/>
    <property type="match status" value="1"/>
</dbReference>
<reference evidence="8" key="1">
    <citation type="submission" date="2022-09" db="EMBL/GenBank/DDBJ databases">
        <title>Streptomyces vinaceusdrappus strain AC-40.</title>
        <authorList>
            <person name="Sedeek A.M."/>
            <person name="Salah I."/>
            <person name="Kamel H.L."/>
            <person name="Soltan M.A."/>
            <person name="Elsayed T.R."/>
        </authorList>
    </citation>
    <scope>NUCLEOTIDE SEQUENCE</scope>
    <source>
        <strain evidence="8">AC-40</strain>
    </source>
</reference>
<keyword evidence="9" id="KW-1185">Reference proteome</keyword>
<name>A0ABY6C2V3_9ACTN</name>
<dbReference type="PROSITE" id="PS00629">
    <property type="entry name" value="IMP_1"/>
    <property type="match status" value="1"/>
</dbReference>
<evidence type="ECO:0000313" key="9">
    <source>
        <dbReference type="Proteomes" id="UP001064390"/>
    </source>
</evidence>
<dbReference type="CDD" id="cd01639">
    <property type="entry name" value="IMPase"/>
    <property type="match status" value="1"/>
</dbReference>
<gene>
    <name evidence="8" type="ORF">N6Q81_28960</name>
</gene>
<keyword evidence="4 7" id="KW-0479">Metal-binding</keyword>
<comment type="cofactor">
    <cofactor evidence="2 7">
        <name>Mg(2+)</name>
        <dbReference type="ChEBI" id="CHEBI:18420"/>
    </cofactor>
</comment>
<keyword evidence="5 7" id="KW-0378">Hydrolase</keyword>
<protein>
    <recommendedName>
        <fullName evidence="7">Inositol-1-monophosphatase</fullName>
        <ecNumber evidence="7">3.1.3.25</ecNumber>
    </recommendedName>
</protein>
<evidence type="ECO:0000256" key="5">
    <source>
        <dbReference type="ARBA" id="ARBA00022801"/>
    </source>
</evidence>
<dbReference type="InterPro" id="IPR033942">
    <property type="entry name" value="IMPase"/>
</dbReference>
<comment type="catalytic activity">
    <reaction evidence="1 7">
        <text>a myo-inositol phosphate + H2O = myo-inositol + phosphate</text>
        <dbReference type="Rhea" id="RHEA:24056"/>
        <dbReference type="ChEBI" id="CHEBI:15377"/>
        <dbReference type="ChEBI" id="CHEBI:17268"/>
        <dbReference type="ChEBI" id="CHEBI:43474"/>
        <dbReference type="ChEBI" id="CHEBI:84139"/>
        <dbReference type="EC" id="3.1.3.25"/>
    </reaction>
</comment>
<organism evidence="8 9">
    <name type="scientific">Streptomyces vinaceusdrappus</name>
    <dbReference type="NCBI Taxonomy" id="67376"/>
    <lineage>
        <taxon>Bacteria</taxon>
        <taxon>Bacillati</taxon>
        <taxon>Actinomycetota</taxon>
        <taxon>Actinomycetes</taxon>
        <taxon>Kitasatosporales</taxon>
        <taxon>Streptomycetaceae</taxon>
        <taxon>Streptomyces</taxon>
        <taxon>Streptomyces rochei group</taxon>
    </lineage>
</organism>
<evidence type="ECO:0000256" key="3">
    <source>
        <dbReference type="ARBA" id="ARBA00009759"/>
    </source>
</evidence>
<dbReference type="InterPro" id="IPR000760">
    <property type="entry name" value="Inositol_monophosphatase-like"/>
</dbReference>
<dbReference type="Gene3D" id="3.40.190.80">
    <property type="match status" value="1"/>
</dbReference>
<accession>A0ABY6C2V3</accession>
<evidence type="ECO:0000256" key="2">
    <source>
        <dbReference type="ARBA" id="ARBA00001946"/>
    </source>
</evidence>
<sequence length="280" mass="30162">MSLAELEQRPLLTRQELQDCLAAAQQAARSGGDELLRSFRAVTDVRYKQAHTDPVSGADLASEAAITGWLRRHRPDDGVLAEEGSDEAGKSGLRWVVDPLDGTVNYLRGHTFWGVSVACEQWRGGRWDPVVGVVFDPLHDEVFSAMEGQGAFLGEERLSGPLTGHLDDALIATGYAYDVSHRREQGVRLAGLVGGVAGVRMLGSTALALSWVAAGRLDAYFEDRASRWDWAAGRLIAREAGARVRPLGTGVLAAADVLFEGIEEHVVTADTVEAQGNSSW</sequence>
<dbReference type="PRINTS" id="PR00377">
    <property type="entry name" value="IMPHPHTASES"/>
</dbReference>
<dbReference type="InterPro" id="IPR020583">
    <property type="entry name" value="Inositol_monoP_metal-BS"/>
</dbReference>
<dbReference type="PANTHER" id="PTHR20854">
    <property type="entry name" value="INOSITOL MONOPHOSPHATASE"/>
    <property type="match status" value="1"/>
</dbReference>
<dbReference type="RefSeq" id="WP_261699970.1">
    <property type="nucleotide sequence ID" value="NZ_CP104697.1"/>
</dbReference>
<dbReference type="Pfam" id="PF00459">
    <property type="entry name" value="Inositol_P"/>
    <property type="match status" value="1"/>
</dbReference>